<organism evidence="2 3">
    <name type="scientific">Candidatus Desulfovibrio intestinavium</name>
    <dbReference type="NCBI Taxonomy" id="2838534"/>
    <lineage>
        <taxon>Bacteria</taxon>
        <taxon>Pseudomonadati</taxon>
        <taxon>Thermodesulfobacteriota</taxon>
        <taxon>Desulfovibrionia</taxon>
        <taxon>Desulfovibrionales</taxon>
        <taxon>Desulfovibrionaceae</taxon>
        <taxon>Desulfovibrio</taxon>
    </lineage>
</organism>
<proteinExistence type="predicted"/>
<reference evidence="2" key="1">
    <citation type="journal article" date="2021" name="PeerJ">
        <title>Extensive microbial diversity within the chicken gut microbiome revealed by metagenomics and culture.</title>
        <authorList>
            <person name="Gilroy R."/>
            <person name="Ravi A."/>
            <person name="Getino M."/>
            <person name="Pursley I."/>
            <person name="Horton D.L."/>
            <person name="Alikhan N.F."/>
            <person name="Baker D."/>
            <person name="Gharbi K."/>
            <person name="Hall N."/>
            <person name="Watson M."/>
            <person name="Adriaenssens E.M."/>
            <person name="Foster-Nyarko E."/>
            <person name="Jarju S."/>
            <person name="Secka A."/>
            <person name="Antonio M."/>
            <person name="Oren A."/>
            <person name="Chaudhuri R.R."/>
            <person name="La Ragione R."/>
            <person name="Hildebrand F."/>
            <person name="Pallen M.J."/>
        </authorList>
    </citation>
    <scope>NUCLEOTIDE SEQUENCE</scope>
    <source>
        <strain evidence="2">5032</strain>
    </source>
</reference>
<feature type="region of interest" description="Disordered" evidence="1">
    <location>
        <begin position="1"/>
        <end position="22"/>
    </location>
</feature>
<protein>
    <submittedName>
        <fullName evidence="2">Uncharacterized protein</fullName>
    </submittedName>
</protein>
<dbReference type="Proteomes" id="UP000823821">
    <property type="component" value="Unassembled WGS sequence"/>
</dbReference>
<reference evidence="2" key="2">
    <citation type="submission" date="2021-04" db="EMBL/GenBank/DDBJ databases">
        <authorList>
            <person name="Gilroy R."/>
        </authorList>
    </citation>
    <scope>NUCLEOTIDE SEQUENCE</scope>
    <source>
        <strain evidence="2">5032</strain>
    </source>
</reference>
<dbReference type="EMBL" id="DWZD01000050">
    <property type="protein sequence ID" value="HJA79783.1"/>
    <property type="molecule type" value="Genomic_DNA"/>
</dbReference>
<accession>A0A9D2KR82</accession>
<dbReference type="AlphaFoldDB" id="A0A9D2KR82"/>
<evidence type="ECO:0000313" key="2">
    <source>
        <dbReference type="EMBL" id="HJA79783.1"/>
    </source>
</evidence>
<evidence type="ECO:0000313" key="3">
    <source>
        <dbReference type="Proteomes" id="UP000823821"/>
    </source>
</evidence>
<sequence length="74" mass="8448">MNRAQRTEQQPPAADAMPRRPWRRVEDLLRRLRDQLTSRNARMPGESACRLCGVCHHLCGMIAAPRRAIGSPKE</sequence>
<evidence type="ECO:0000256" key="1">
    <source>
        <dbReference type="SAM" id="MobiDB-lite"/>
    </source>
</evidence>
<name>A0A9D2KR82_9BACT</name>
<comment type="caution">
    <text evidence="2">The sequence shown here is derived from an EMBL/GenBank/DDBJ whole genome shotgun (WGS) entry which is preliminary data.</text>
</comment>
<gene>
    <name evidence="2" type="ORF">H9784_09510</name>
</gene>